<proteinExistence type="predicted"/>
<dbReference type="EMBL" id="DVNC01000044">
    <property type="protein sequence ID" value="HIU53731.1"/>
    <property type="molecule type" value="Genomic_DNA"/>
</dbReference>
<protein>
    <submittedName>
        <fullName evidence="1">Uncharacterized protein</fullName>
    </submittedName>
</protein>
<reference evidence="1" key="1">
    <citation type="submission" date="2020-10" db="EMBL/GenBank/DDBJ databases">
        <authorList>
            <person name="Gilroy R."/>
        </authorList>
    </citation>
    <scope>NUCLEOTIDE SEQUENCE</scope>
    <source>
        <strain evidence="1">ChiW3-316</strain>
    </source>
</reference>
<comment type="caution">
    <text evidence="1">The sequence shown here is derived from an EMBL/GenBank/DDBJ whole genome shotgun (WGS) entry which is preliminary data.</text>
</comment>
<name>A0A9D1M4X1_9PROT</name>
<dbReference type="Proteomes" id="UP000824107">
    <property type="component" value="Unassembled WGS sequence"/>
</dbReference>
<organism evidence="1 2">
    <name type="scientific">Candidatus Scatocola faecipullorum</name>
    <dbReference type="NCBI Taxonomy" id="2840917"/>
    <lineage>
        <taxon>Bacteria</taxon>
        <taxon>Pseudomonadati</taxon>
        <taxon>Pseudomonadota</taxon>
        <taxon>Alphaproteobacteria</taxon>
        <taxon>Rhodospirillales</taxon>
        <taxon>Rhodospirillaceae</taxon>
        <taxon>Rhodospirillaceae incertae sedis</taxon>
        <taxon>Candidatus Scatocola</taxon>
    </lineage>
</organism>
<sequence length="292" mass="33941">MQKLRKLRSPCLKRAVIGLGLVAAFGAGYRFNEAKWQQLTRRQIKENPQNLTQKPFRMDEYTPEGVKTADLAAIDVLPFKNPDSAKFAAYRLDSLTADTVRAAGERWLAQRQNKAKLPGFRQIECRKNELAAGQDTVYSEAFLKTNREYYGWLCLEIYKCSRYGENGDLWRKSDDELRREVLFKSSLIKTKMGVLKKMQRRSAYPTKEFEKDFRRLRMAESLRQARLLREETNRAAAYLMTAREGELRAAFEKHKDSLRTALYAGVEARRRAAADSMMYPFKYMKPGFGRQD</sequence>
<accession>A0A9D1M4X1</accession>
<dbReference type="AlphaFoldDB" id="A0A9D1M4X1"/>
<evidence type="ECO:0000313" key="1">
    <source>
        <dbReference type="EMBL" id="HIU53731.1"/>
    </source>
</evidence>
<reference evidence="1" key="2">
    <citation type="journal article" date="2021" name="PeerJ">
        <title>Extensive microbial diversity within the chicken gut microbiome revealed by metagenomics and culture.</title>
        <authorList>
            <person name="Gilroy R."/>
            <person name="Ravi A."/>
            <person name="Getino M."/>
            <person name="Pursley I."/>
            <person name="Horton D.L."/>
            <person name="Alikhan N.F."/>
            <person name="Baker D."/>
            <person name="Gharbi K."/>
            <person name="Hall N."/>
            <person name="Watson M."/>
            <person name="Adriaenssens E.M."/>
            <person name="Foster-Nyarko E."/>
            <person name="Jarju S."/>
            <person name="Secka A."/>
            <person name="Antonio M."/>
            <person name="Oren A."/>
            <person name="Chaudhuri R.R."/>
            <person name="La Ragione R."/>
            <person name="Hildebrand F."/>
            <person name="Pallen M.J."/>
        </authorList>
    </citation>
    <scope>NUCLEOTIDE SEQUENCE</scope>
    <source>
        <strain evidence="1">ChiW3-316</strain>
    </source>
</reference>
<evidence type="ECO:0000313" key="2">
    <source>
        <dbReference type="Proteomes" id="UP000824107"/>
    </source>
</evidence>
<gene>
    <name evidence="1" type="ORF">IAD20_06590</name>
</gene>